<keyword evidence="3" id="KW-1185">Reference proteome</keyword>
<dbReference type="RefSeq" id="WP_245828802.1">
    <property type="nucleotide sequence ID" value="NZ_FVZE01000001.1"/>
</dbReference>
<dbReference type="EMBL" id="FVZE01000001">
    <property type="protein sequence ID" value="SLJ87630.1"/>
    <property type="molecule type" value="Genomic_DNA"/>
</dbReference>
<keyword evidence="1" id="KW-0732">Signal</keyword>
<gene>
    <name evidence="2" type="ORF">SAMN06295987_101632</name>
</gene>
<dbReference type="PROSITE" id="PS51257">
    <property type="entry name" value="PROKAR_LIPOPROTEIN"/>
    <property type="match status" value="1"/>
</dbReference>
<evidence type="ECO:0000313" key="3">
    <source>
        <dbReference type="Proteomes" id="UP000190989"/>
    </source>
</evidence>
<organism evidence="2 3">
    <name type="scientific">Novosphingobium mathurense</name>
    <dbReference type="NCBI Taxonomy" id="428990"/>
    <lineage>
        <taxon>Bacteria</taxon>
        <taxon>Pseudomonadati</taxon>
        <taxon>Pseudomonadota</taxon>
        <taxon>Alphaproteobacteria</taxon>
        <taxon>Sphingomonadales</taxon>
        <taxon>Sphingomonadaceae</taxon>
        <taxon>Novosphingobium</taxon>
    </lineage>
</organism>
<feature type="signal peptide" evidence="1">
    <location>
        <begin position="1"/>
        <end position="25"/>
    </location>
</feature>
<evidence type="ECO:0008006" key="4">
    <source>
        <dbReference type="Google" id="ProtNLM"/>
    </source>
</evidence>
<reference evidence="3" key="1">
    <citation type="submission" date="2017-02" db="EMBL/GenBank/DDBJ databases">
        <authorList>
            <person name="Varghese N."/>
            <person name="Submissions S."/>
        </authorList>
    </citation>
    <scope>NUCLEOTIDE SEQUENCE [LARGE SCALE GENOMIC DNA]</scope>
    <source>
        <strain evidence="3">SM117</strain>
    </source>
</reference>
<sequence length="129" mass="13415">MKRAPGIVTGLMAACTLAASASAGAPPPPVPGGPIGTLTLGTYTCELPGDASGPRGKELPDYAFRVVNASNYKAGGVRGSYLYTGDRVAMTGGKLKGLKFRRVSTGFLRQIDDAGKEMEMRCVLTSRAF</sequence>
<dbReference type="STRING" id="428990.SAMN06295987_101632"/>
<feature type="chain" id="PRO_5013137921" description="Elongation factor P" evidence="1">
    <location>
        <begin position="26"/>
        <end position="129"/>
    </location>
</feature>
<dbReference type="Proteomes" id="UP000190989">
    <property type="component" value="Unassembled WGS sequence"/>
</dbReference>
<accession>A0A1U6GW22</accession>
<proteinExistence type="predicted"/>
<evidence type="ECO:0000313" key="2">
    <source>
        <dbReference type="EMBL" id="SLJ87630.1"/>
    </source>
</evidence>
<name>A0A1U6GW22_9SPHN</name>
<dbReference type="AlphaFoldDB" id="A0A1U6GW22"/>
<evidence type="ECO:0000256" key="1">
    <source>
        <dbReference type="SAM" id="SignalP"/>
    </source>
</evidence>
<protein>
    <recommendedName>
        <fullName evidence="4">Elongation factor P</fullName>
    </recommendedName>
</protein>